<dbReference type="EMBL" id="CP044548">
    <property type="protein sequence ID" value="QGX08593.1"/>
    <property type="molecule type" value="Genomic_DNA"/>
</dbReference>
<dbReference type="KEGG" id="jme:EEW87_17005"/>
<dbReference type="Proteomes" id="UP000271708">
    <property type="component" value="Chromosome"/>
</dbReference>
<dbReference type="PROSITE" id="PS51257">
    <property type="entry name" value="PROKAR_LIPOPROTEIN"/>
    <property type="match status" value="1"/>
</dbReference>
<name>A0A650GE48_9MICO</name>
<proteinExistence type="predicted"/>
<accession>A0A650GE48</accession>
<protein>
    <submittedName>
        <fullName evidence="1">Uncharacterized protein</fullName>
    </submittedName>
</protein>
<gene>
    <name evidence="1" type="ORF">EEW87_17005</name>
</gene>
<sequence length="94" mass="9763">MTVLARARRGRTLRALPLSIGLVVLGACGGDVQESDDGARLVTGRLASMNDALKTFTVTGLDDQGCVTDATNASVLDRVEQTCGADVAVVVNSW</sequence>
<organism evidence="1 2">
    <name type="scientific">Janibacter melonis</name>
    <dbReference type="NCBI Taxonomy" id="262209"/>
    <lineage>
        <taxon>Bacteria</taxon>
        <taxon>Bacillati</taxon>
        <taxon>Actinomycetota</taxon>
        <taxon>Actinomycetes</taxon>
        <taxon>Micrococcales</taxon>
        <taxon>Intrasporangiaceae</taxon>
        <taxon>Janibacter</taxon>
    </lineage>
</organism>
<evidence type="ECO:0000313" key="1">
    <source>
        <dbReference type="EMBL" id="QGX08593.1"/>
    </source>
</evidence>
<evidence type="ECO:0000313" key="2">
    <source>
        <dbReference type="Proteomes" id="UP000271708"/>
    </source>
</evidence>
<dbReference type="GeneID" id="59162759"/>
<dbReference type="AlphaFoldDB" id="A0A650GE48"/>
<reference evidence="1 2" key="1">
    <citation type="submission" date="2019-09" db="EMBL/GenBank/DDBJ databases">
        <title>Complete Genome Sequence of Janibacter melonis M714 with both human health impact and industrial applications.</title>
        <authorList>
            <person name="Jin M."/>
            <person name="Zhao Q.R."/>
        </authorList>
    </citation>
    <scope>NUCLEOTIDE SEQUENCE [LARGE SCALE GENOMIC DNA]</scope>
    <source>
        <strain evidence="1 2">M714</strain>
    </source>
</reference>
<dbReference type="RefSeq" id="WP_148041599.1">
    <property type="nucleotide sequence ID" value="NZ_CP044548.2"/>
</dbReference>